<dbReference type="EMBL" id="CAEZVK010000096">
    <property type="protein sequence ID" value="CAB4634774.1"/>
    <property type="molecule type" value="Genomic_DNA"/>
</dbReference>
<dbReference type="GO" id="GO:0006508">
    <property type="term" value="P:proteolysis"/>
    <property type="evidence" value="ECO:0007669"/>
    <property type="project" value="UniProtKB-KW"/>
</dbReference>
<dbReference type="GO" id="GO:0046872">
    <property type="term" value="F:metal ion binding"/>
    <property type="evidence" value="ECO:0007669"/>
    <property type="project" value="UniProtKB-KW"/>
</dbReference>
<keyword evidence="10 13" id="KW-1133">Transmembrane helix</keyword>
<feature type="transmembrane region" description="Helical" evidence="13">
    <location>
        <begin position="72"/>
        <end position="91"/>
    </location>
</feature>
<feature type="transmembrane region" description="Helical" evidence="13">
    <location>
        <begin position="221"/>
        <end position="244"/>
    </location>
</feature>
<evidence type="ECO:0000256" key="13">
    <source>
        <dbReference type="SAM" id="Phobius"/>
    </source>
</evidence>
<evidence type="ECO:0000313" key="16">
    <source>
        <dbReference type="EMBL" id="CAB4634774.1"/>
    </source>
</evidence>
<keyword evidence="8" id="KW-0378">Hydrolase</keyword>
<evidence type="ECO:0000256" key="1">
    <source>
        <dbReference type="ARBA" id="ARBA00001947"/>
    </source>
</evidence>
<sequence>MADAASFIDHKRSNKRASFVILAGVFGLLFLVANLIVGVFGGYSKQECGVATRDIYGRISQDCQSSFQFNGVVLTLTVLFVLGYLLLAWLFSASAALSMAKARPADGAEFSELRNIVEQMAIAAGIPVPAVFVVDDPAPNAFATGRNPKHAAITVTTGLLAVMSPRELRGVIAHETGHIVNRDIAVTTLAVLAVGAIALLAQIGIRIGFFSGGRRNEAAGAMMLVGIVLYLIAVPAGMLLRAALSRKREGMADATAVELTREPGGIRSALEKLEADTTVISQPSAATAHLWIESPLERGGSEGIQGAFGRLMDTHPPLAERIAILRAIEGLDPLGRGPNDPPSSPAFS</sequence>
<evidence type="ECO:0000256" key="12">
    <source>
        <dbReference type="ARBA" id="ARBA00023136"/>
    </source>
</evidence>
<evidence type="ECO:0000256" key="8">
    <source>
        <dbReference type="ARBA" id="ARBA00022801"/>
    </source>
</evidence>
<keyword evidence="6 13" id="KW-0812">Transmembrane</keyword>
<keyword evidence="11" id="KW-0482">Metalloprotease</keyword>
<evidence type="ECO:0000313" key="15">
    <source>
        <dbReference type="EMBL" id="CAB4616009.1"/>
    </source>
</evidence>
<dbReference type="InterPro" id="IPR022919">
    <property type="entry name" value="Pept_M48_protease_HtpX"/>
</dbReference>
<dbReference type="InterPro" id="IPR001915">
    <property type="entry name" value="Peptidase_M48"/>
</dbReference>
<name>A0A6J6JDW4_9ZZZZ</name>
<evidence type="ECO:0000256" key="5">
    <source>
        <dbReference type="ARBA" id="ARBA00022670"/>
    </source>
</evidence>
<evidence type="ECO:0000259" key="14">
    <source>
        <dbReference type="Pfam" id="PF01435"/>
    </source>
</evidence>
<dbReference type="InterPro" id="IPR050083">
    <property type="entry name" value="HtpX_protease"/>
</dbReference>
<keyword evidence="4" id="KW-1003">Cell membrane</keyword>
<evidence type="ECO:0000256" key="7">
    <source>
        <dbReference type="ARBA" id="ARBA00022723"/>
    </source>
</evidence>
<comment type="subcellular location">
    <subcellularLocation>
        <location evidence="2">Cell membrane</location>
        <topology evidence="2">Multi-pass membrane protein</topology>
    </subcellularLocation>
</comment>
<evidence type="ECO:0000256" key="3">
    <source>
        <dbReference type="ARBA" id="ARBA00009779"/>
    </source>
</evidence>
<feature type="transmembrane region" description="Helical" evidence="13">
    <location>
        <begin position="20"/>
        <end position="43"/>
    </location>
</feature>
<dbReference type="EMBL" id="CAEZUO010000099">
    <property type="protein sequence ID" value="CAB4616009.1"/>
    <property type="molecule type" value="Genomic_DNA"/>
</dbReference>
<feature type="transmembrane region" description="Helical" evidence="13">
    <location>
        <begin position="184"/>
        <end position="209"/>
    </location>
</feature>
<keyword evidence="5" id="KW-0645">Protease</keyword>
<dbReference type="Gene3D" id="3.30.2010.10">
    <property type="entry name" value="Metalloproteases ('zincins'), catalytic domain"/>
    <property type="match status" value="1"/>
</dbReference>
<comment type="similarity">
    <text evidence="3">Belongs to the peptidase M48B family.</text>
</comment>
<organism evidence="16">
    <name type="scientific">freshwater metagenome</name>
    <dbReference type="NCBI Taxonomy" id="449393"/>
    <lineage>
        <taxon>unclassified sequences</taxon>
        <taxon>metagenomes</taxon>
        <taxon>ecological metagenomes</taxon>
    </lineage>
</organism>
<evidence type="ECO:0000256" key="10">
    <source>
        <dbReference type="ARBA" id="ARBA00022989"/>
    </source>
</evidence>
<comment type="cofactor">
    <cofactor evidence="1">
        <name>Zn(2+)</name>
        <dbReference type="ChEBI" id="CHEBI:29105"/>
    </cofactor>
</comment>
<dbReference type="HAMAP" id="MF_00188">
    <property type="entry name" value="Pept_M48_protease_HtpX"/>
    <property type="match status" value="1"/>
</dbReference>
<keyword evidence="9" id="KW-0862">Zinc</keyword>
<evidence type="ECO:0000256" key="4">
    <source>
        <dbReference type="ARBA" id="ARBA00022475"/>
    </source>
</evidence>
<proteinExistence type="inferred from homology"/>
<evidence type="ECO:0000256" key="2">
    <source>
        <dbReference type="ARBA" id="ARBA00004651"/>
    </source>
</evidence>
<dbReference type="GO" id="GO:0004222">
    <property type="term" value="F:metalloendopeptidase activity"/>
    <property type="evidence" value="ECO:0007669"/>
    <property type="project" value="InterPro"/>
</dbReference>
<dbReference type="PANTHER" id="PTHR43221">
    <property type="entry name" value="PROTEASE HTPX"/>
    <property type="match status" value="1"/>
</dbReference>
<reference evidence="16" key="1">
    <citation type="submission" date="2020-05" db="EMBL/GenBank/DDBJ databases">
        <authorList>
            <person name="Chiriac C."/>
            <person name="Salcher M."/>
            <person name="Ghai R."/>
            <person name="Kavagutti S V."/>
        </authorList>
    </citation>
    <scope>NUCLEOTIDE SEQUENCE</scope>
</reference>
<keyword evidence="12 13" id="KW-0472">Membrane</keyword>
<dbReference type="PANTHER" id="PTHR43221:SF1">
    <property type="entry name" value="PROTEASE HTPX"/>
    <property type="match status" value="1"/>
</dbReference>
<dbReference type="CDD" id="cd07340">
    <property type="entry name" value="M48B_Htpx_like"/>
    <property type="match status" value="1"/>
</dbReference>
<protein>
    <submittedName>
        <fullName evidence="16">Unannotated protein</fullName>
    </submittedName>
</protein>
<dbReference type="GO" id="GO:0005886">
    <property type="term" value="C:plasma membrane"/>
    <property type="evidence" value="ECO:0007669"/>
    <property type="project" value="UniProtKB-SubCell"/>
</dbReference>
<keyword evidence="7" id="KW-0479">Metal-binding</keyword>
<evidence type="ECO:0000313" key="17">
    <source>
        <dbReference type="EMBL" id="CAB4939410.1"/>
    </source>
</evidence>
<accession>A0A6J6JDW4</accession>
<dbReference type="AlphaFoldDB" id="A0A6J6JDW4"/>
<gene>
    <name evidence="15" type="ORF">UFOPK1827_01613</name>
    <name evidence="16" type="ORF">UFOPK2000_00953</name>
    <name evidence="17" type="ORF">UFOPK3708_01355</name>
</gene>
<dbReference type="Pfam" id="PF01435">
    <property type="entry name" value="Peptidase_M48"/>
    <property type="match status" value="1"/>
</dbReference>
<evidence type="ECO:0000256" key="6">
    <source>
        <dbReference type="ARBA" id="ARBA00022692"/>
    </source>
</evidence>
<dbReference type="EMBL" id="CAFBNA010000091">
    <property type="protein sequence ID" value="CAB4939410.1"/>
    <property type="molecule type" value="Genomic_DNA"/>
</dbReference>
<feature type="domain" description="Peptidase M48" evidence="14">
    <location>
        <begin position="109"/>
        <end position="328"/>
    </location>
</feature>
<evidence type="ECO:0000256" key="11">
    <source>
        <dbReference type="ARBA" id="ARBA00023049"/>
    </source>
</evidence>
<evidence type="ECO:0000256" key="9">
    <source>
        <dbReference type="ARBA" id="ARBA00022833"/>
    </source>
</evidence>